<evidence type="ECO:0000256" key="8">
    <source>
        <dbReference type="ARBA" id="ARBA00022857"/>
    </source>
</evidence>
<dbReference type="HAMAP" id="MF_01965">
    <property type="entry name" value="NADHX_dehydratase"/>
    <property type="match status" value="1"/>
</dbReference>
<dbReference type="InterPro" id="IPR017953">
    <property type="entry name" value="Carbohydrate_kinase_pred_CS"/>
</dbReference>
<dbReference type="CDD" id="cd01171">
    <property type="entry name" value="YXKO-related"/>
    <property type="match status" value="1"/>
</dbReference>
<dbReference type="InterPro" id="IPR036652">
    <property type="entry name" value="YjeF_N_dom_sf"/>
</dbReference>
<comment type="caution">
    <text evidence="18">Lacks conserved residue(s) required for the propagation of feature annotation.</text>
</comment>
<dbReference type="SUPFAM" id="SSF53613">
    <property type="entry name" value="Ribokinase-like"/>
    <property type="match status" value="1"/>
</dbReference>
<reference evidence="22" key="2">
    <citation type="submission" date="2021-04" db="EMBL/GenBank/DDBJ databases">
        <authorList>
            <person name="Gilroy R."/>
        </authorList>
    </citation>
    <scope>NUCLEOTIDE SEQUENCE</scope>
    <source>
        <strain evidence="22">8470</strain>
    </source>
</reference>
<comment type="catalytic activity">
    <reaction evidence="15 17 19">
        <text>(6S)-NADHX + ADP = AMP + phosphate + NADH + H(+)</text>
        <dbReference type="Rhea" id="RHEA:32223"/>
        <dbReference type="ChEBI" id="CHEBI:15378"/>
        <dbReference type="ChEBI" id="CHEBI:43474"/>
        <dbReference type="ChEBI" id="CHEBI:57945"/>
        <dbReference type="ChEBI" id="CHEBI:64074"/>
        <dbReference type="ChEBI" id="CHEBI:456215"/>
        <dbReference type="ChEBI" id="CHEBI:456216"/>
        <dbReference type="EC" id="4.2.1.136"/>
    </reaction>
</comment>
<name>A0A948TKX0_9BACT</name>
<dbReference type="Gene3D" id="3.40.50.10260">
    <property type="entry name" value="YjeF N-terminal domain"/>
    <property type="match status" value="1"/>
</dbReference>
<evidence type="ECO:0000256" key="14">
    <source>
        <dbReference type="ARBA" id="ARBA00025153"/>
    </source>
</evidence>
<comment type="similarity">
    <text evidence="3 19">In the N-terminal section; belongs to the NnrE/AIBP family.</text>
</comment>
<evidence type="ECO:0000256" key="15">
    <source>
        <dbReference type="ARBA" id="ARBA00048238"/>
    </source>
</evidence>
<evidence type="ECO:0000256" key="1">
    <source>
        <dbReference type="ARBA" id="ARBA00000013"/>
    </source>
</evidence>
<evidence type="ECO:0000256" key="13">
    <source>
        <dbReference type="ARBA" id="ARBA00023268"/>
    </source>
</evidence>
<evidence type="ECO:0000256" key="9">
    <source>
        <dbReference type="ARBA" id="ARBA00022958"/>
    </source>
</evidence>
<comment type="similarity">
    <text evidence="17">Belongs to the NnrD/CARKD family.</text>
</comment>
<gene>
    <name evidence="17" type="primary">nnrD</name>
    <name evidence="18" type="synonym">nnrE</name>
    <name evidence="22" type="ORF">H9928_00435</name>
</gene>
<dbReference type="EC" id="4.2.1.136" evidence="19"/>
<keyword evidence="11 18" id="KW-0413">Isomerase</keyword>
<dbReference type="InterPro" id="IPR004443">
    <property type="entry name" value="YjeF_N_dom"/>
</dbReference>
<dbReference type="PANTHER" id="PTHR12592">
    <property type="entry name" value="ATP-DEPENDENT (S)-NAD(P)H-HYDRATE DEHYDRATASE FAMILY MEMBER"/>
    <property type="match status" value="1"/>
</dbReference>
<dbReference type="GO" id="GO:0052856">
    <property type="term" value="F:NAD(P)HX epimerase activity"/>
    <property type="evidence" value="ECO:0007669"/>
    <property type="project" value="UniProtKB-UniRule"/>
</dbReference>
<evidence type="ECO:0000256" key="12">
    <source>
        <dbReference type="ARBA" id="ARBA00023239"/>
    </source>
</evidence>
<evidence type="ECO:0000256" key="2">
    <source>
        <dbReference type="ARBA" id="ARBA00000909"/>
    </source>
</evidence>
<evidence type="ECO:0000256" key="17">
    <source>
        <dbReference type="HAMAP-Rule" id="MF_01965"/>
    </source>
</evidence>
<dbReference type="PROSITE" id="PS51383">
    <property type="entry name" value="YJEF_C_3"/>
    <property type="match status" value="1"/>
</dbReference>
<dbReference type="Gene3D" id="3.40.1190.20">
    <property type="match status" value="1"/>
</dbReference>
<dbReference type="EC" id="5.1.99.6" evidence="19"/>
<keyword evidence="6 17" id="KW-0547">Nucleotide-binding</keyword>
<feature type="binding site" evidence="17">
    <location>
        <position position="441"/>
    </location>
    <ligand>
        <name>AMP</name>
        <dbReference type="ChEBI" id="CHEBI:456215"/>
    </ligand>
</feature>
<comment type="caution">
    <text evidence="22">The sequence shown here is derived from an EMBL/GenBank/DDBJ whole genome shotgun (WGS) entry which is preliminary data.</text>
</comment>
<evidence type="ECO:0000256" key="3">
    <source>
        <dbReference type="ARBA" id="ARBA00006001"/>
    </source>
</evidence>
<feature type="domain" description="YjeF C-terminal" evidence="20">
    <location>
        <begin position="228"/>
        <end position="501"/>
    </location>
</feature>
<dbReference type="Pfam" id="PF03853">
    <property type="entry name" value="YjeF_N"/>
    <property type="match status" value="1"/>
</dbReference>
<evidence type="ECO:0000256" key="18">
    <source>
        <dbReference type="HAMAP-Rule" id="MF_01966"/>
    </source>
</evidence>
<comment type="function">
    <text evidence="18">Catalyzes the epimerization of the S- and R-forms of NAD(P)HX, a damaged form of NAD(P)H that is a result of enzymatic or heat-dependent hydration. This is a prerequisite for the S-specific NAD(P)H-hydrate dehydratase to allow the repair of both epimers of NAD(P)HX.</text>
</comment>
<feature type="binding site" evidence="18">
    <location>
        <position position="58"/>
    </location>
    <ligand>
        <name>K(+)</name>
        <dbReference type="ChEBI" id="CHEBI:29103"/>
    </ligand>
</feature>
<dbReference type="SUPFAM" id="SSF64153">
    <property type="entry name" value="YjeF N-terminal domain-like"/>
    <property type="match status" value="1"/>
</dbReference>
<dbReference type="PIRSF" id="PIRSF017184">
    <property type="entry name" value="Nnr"/>
    <property type="match status" value="1"/>
</dbReference>
<dbReference type="HAMAP" id="MF_01966">
    <property type="entry name" value="NADHX_epimerase"/>
    <property type="match status" value="1"/>
</dbReference>
<comment type="similarity">
    <text evidence="18">Belongs to the NnrE/AIBP family.</text>
</comment>
<feature type="binding site" evidence="17">
    <location>
        <position position="377"/>
    </location>
    <ligand>
        <name>(6S)-NADPHX</name>
        <dbReference type="ChEBI" id="CHEBI:64076"/>
    </ligand>
</feature>
<keyword evidence="5 18" id="KW-0479">Metal-binding</keyword>
<evidence type="ECO:0000256" key="4">
    <source>
        <dbReference type="ARBA" id="ARBA00009524"/>
    </source>
</evidence>
<comment type="catalytic activity">
    <reaction evidence="1 18 19">
        <text>(6R)-NADHX = (6S)-NADHX</text>
        <dbReference type="Rhea" id="RHEA:32215"/>
        <dbReference type="ChEBI" id="CHEBI:64074"/>
        <dbReference type="ChEBI" id="CHEBI:64075"/>
        <dbReference type="EC" id="5.1.99.6"/>
    </reaction>
</comment>
<organism evidence="22 23">
    <name type="scientific">Candidatus Phocaeicola excrementipullorum</name>
    <dbReference type="NCBI Taxonomy" id="2838731"/>
    <lineage>
        <taxon>Bacteria</taxon>
        <taxon>Pseudomonadati</taxon>
        <taxon>Bacteroidota</taxon>
        <taxon>Bacteroidia</taxon>
        <taxon>Bacteroidales</taxon>
        <taxon>Bacteroidaceae</taxon>
        <taxon>Phocaeicola</taxon>
    </lineage>
</organism>
<feature type="binding site" evidence="17">
    <location>
        <position position="442"/>
    </location>
    <ligand>
        <name>(6S)-NADPHX</name>
        <dbReference type="ChEBI" id="CHEBI:64076"/>
    </ligand>
</feature>
<feature type="binding site" evidence="18">
    <location>
        <begin position="57"/>
        <end position="61"/>
    </location>
    <ligand>
        <name>(6S)-NADPHX</name>
        <dbReference type="ChEBI" id="CHEBI:64076"/>
    </ligand>
</feature>
<dbReference type="PROSITE" id="PS51385">
    <property type="entry name" value="YJEF_N"/>
    <property type="match status" value="1"/>
</dbReference>
<feature type="binding site" evidence="17">
    <location>
        <position position="326"/>
    </location>
    <ligand>
        <name>(6S)-NADPHX</name>
        <dbReference type="ChEBI" id="CHEBI:64076"/>
    </ligand>
</feature>
<dbReference type="GO" id="GO:0046496">
    <property type="term" value="P:nicotinamide nucleotide metabolic process"/>
    <property type="evidence" value="ECO:0007669"/>
    <property type="project" value="UniProtKB-UniRule"/>
</dbReference>
<dbReference type="PANTHER" id="PTHR12592:SF0">
    <property type="entry name" value="ATP-DEPENDENT (S)-NAD(P)H-HYDRATE DEHYDRATASE"/>
    <property type="match status" value="1"/>
</dbReference>
<dbReference type="GO" id="GO:0052855">
    <property type="term" value="F:ADP-dependent NAD(P)H-hydrate dehydratase activity"/>
    <property type="evidence" value="ECO:0007669"/>
    <property type="project" value="UniProtKB-UniRule"/>
</dbReference>
<keyword evidence="9 18" id="KW-0630">Potassium</keyword>
<keyword evidence="12 17" id="KW-0456">Lyase</keyword>
<feature type="binding site" evidence="17">
    <location>
        <begin position="412"/>
        <end position="416"/>
    </location>
    <ligand>
        <name>AMP</name>
        <dbReference type="ChEBI" id="CHEBI:456215"/>
    </ligand>
</feature>
<dbReference type="InterPro" id="IPR029056">
    <property type="entry name" value="Ribokinase-like"/>
</dbReference>
<dbReference type="InterPro" id="IPR030677">
    <property type="entry name" value="Nnr"/>
</dbReference>
<comment type="subunit">
    <text evidence="17">Homotetramer.</text>
</comment>
<feature type="binding site" evidence="18">
    <location>
        <position position="126"/>
    </location>
    <ligand>
        <name>K(+)</name>
        <dbReference type="ChEBI" id="CHEBI:29103"/>
    </ligand>
</feature>
<keyword evidence="13" id="KW-0511">Multifunctional enzyme</keyword>
<dbReference type="PROSITE" id="PS01050">
    <property type="entry name" value="YJEF_C_2"/>
    <property type="match status" value="1"/>
</dbReference>
<evidence type="ECO:0000256" key="10">
    <source>
        <dbReference type="ARBA" id="ARBA00023027"/>
    </source>
</evidence>
<keyword evidence="10 17" id="KW-0520">NAD</keyword>
<accession>A0A948TKX0</accession>
<evidence type="ECO:0000259" key="21">
    <source>
        <dbReference type="PROSITE" id="PS51385"/>
    </source>
</evidence>
<feature type="binding site" evidence="18">
    <location>
        <begin position="130"/>
        <end position="136"/>
    </location>
    <ligand>
        <name>(6S)-NADPHX</name>
        <dbReference type="ChEBI" id="CHEBI:64076"/>
    </ligand>
</feature>
<evidence type="ECO:0000313" key="22">
    <source>
        <dbReference type="EMBL" id="MBU3855025.1"/>
    </source>
</evidence>
<evidence type="ECO:0000313" key="23">
    <source>
        <dbReference type="Proteomes" id="UP000784286"/>
    </source>
</evidence>
<feature type="binding site" evidence="17">
    <location>
        <position position="263"/>
    </location>
    <ligand>
        <name>(6S)-NADPHX</name>
        <dbReference type="ChEBI" id="CHEBI:64076"/>
    </ligand>
</feature>
<evidence type="ECO:0000256" key="11">
    <source>
        <dbReference type="ARBA" id="ARBA00023235"/>
    </source>
</evidence>
<dbReference type="NCBIfam" id="TIGR00197">
    <property type="entry name" value="yjeF_nterm"/>
    <property type="match status" value="1"/>
</dbReference>
<comment type="function">
    <text evidence="14 19">Bifunctional enzyme that catalyzes the epimerization of the S- and R-forms of NAD(P)HX and the dehydration of the S-form of NAD(P)HX at the expense of ADP, which is converted to AMP. This allows the repair of both epimers of NAD(P)HX, a damaged form of NAD(P)H that is a result of enzymatic or heat-dependent hydration.</text>
</comment>
<keyword evidence="7 17" id="KW-0067">ATP-binding</keyword>
<comment type="function">
    <text evidence="17">Catalyzes the dehydration of the S-form of NAD(P)HX at the expense of ADP, which is converted to AMP. Together with NAD(P)HX epimerase, which catalyzes the epimerization of the S- and R-forms, the enzyme allows the repair of both epimers of NAD(P)HX, a damaged form of NAD(P)H that is a result of enzymatic or heat-dependent hydration.</text>
</comment>
<dbReference type="GO" id="GO:0005524">
    <property type="term" value="F:ATP binding"/>
    <property type="evidence" value="ECO:0007669"/>
    <property type="project" value="UniProtKB-UniRule"/>
</dbReference>
<dbReference type="GO" id="GO:0110051">
    <property type="term" value="P:metabolite repair"/>
    <property type="evidence" value="ECO:0007669"/>
    <property type="project" value="TreeGrafter"/>
</dbReference>
<dbReference type="EMBL" id="JAHLFJ010000005">
    <property type="protein sequence ID" value="MBU3855025.1"/>
    <property type="molecule type" value="Genomic_DNA"/>
</dbReference>
<dbReference type="Pfam" id="PF01256">
    <property type="entry name" value="Carb_kinase"/>
    <property type="match status" value="1"/>
</dbReference>
<keyword evidence="8 17" id="KW-0521">NADP</keyword>
<evidence type="ECO:0000256" key="7">
    <source>
        <dbReference type="ARBA" id="ARBA00022840"/>
    </source>
</evidence>
<evidence type="ECO:0000256" key="19">
    <source>
        <dbReference type="PIRNR" id="PIRNR017184"/>
    </source>
</evidence>
<protein>
    <recommendedName>
        <fullName evidence="19">Bifunctional NAD(P)H-hydrate repair enzyme</fullName>
    </recommendedName>
    <alternativeName>
        <fullName evidence="19">Nicotinamide nucleotide repair protein</fullName>
    </alternativeName>
    <domain>
        <recommendedName>
            <fullName evidence="19">ADP-dependent (S)-NAD(P)H-hydrate dehydratase</fullName>
            <ecNumber evidence="19">4.2.1.136</ecNumber>
        </recommendedName>
        <alternativeName>
            <fullName evidence="19">ADP-dependent NAD(P)HX dehydratase</fullName>
        </alternativeName>
    </domain>
    <domain>
        <recommendedName>
            <fullName evidence="19">NAD(P)H-hydrate epimerase</fullName>
            <ecNumber evidence="19">5.1.99.6</ecNumber>
        </recommendedName>
    </domain>
</protein>
<sequence>MKILTCAQQKEADAYTIANEPISSIELMERAAAAMTRIICSRWDTSHRMIAIAGAGNNGGDALAIARLLADKGYSVNVIFFNVTGKISEECLANVRRLDETAIESYTEVTKELTIPAIKPTDVIIDGLFGSGLDRPLEKGFAKVVQMLNSSPAPIVSIDIPSGMMGENNSTLNRPNIIHATLTLSVQLPKLAFLFAENADLVGEWLLVDIGISKDFLERTSTPYSIAEAEEIRSIIKPRKKFDHKGMFGHGLLIAGSYGMGGAAVLSAQACLRSGIGLLTVHTPVCNHALLQAAVPEAMTEDDVHEHIFASETDLDAYQAVAVGPGLGQDDLTAEALYAQIKNCYMPMIVDADALNLLARNSSNLSNLPADSILTPHPKELERIVGRCSNSYERLTKAKELASYLRCYIVLKGAWTAVISPNGSVSFNPTGNPGMATGGSGDVLTGILLALLSQGYNSSDACRLGVYVHGLAGDIACRRMGEISMTAGDIIAALPEAWKQLSDKNNVNPE</sequence>
<dbReference type="PROSITE" id="PS01049">
    <property type="entry name" value="YJEF_C_1"/>
    <property type="match status" value="1"/>
</dbReference>
<evidence type="ECO:0000256" key="5">
    <source>
        <dbReference type="ARBA" id="ARBA00022723"/>
    </source>
</evidence>
<feature type="binding site" evidence="18">
    <location>
        <position position="162"/>
    </location>
    <ligand>
        <name>K(+)</name>
        <dbReference type="ChEBI" id="CHEBI:29103"/>
    </ligand>
</feature>
<dbReference type="NCBIfam" id="TIGR00196">
    <property type="entry name" value="yjeF_cterm"/>
    <property type="match status" value="1"/>
</dbReference>
<proteinExistence type="inferred from homology"/>
<dbReference type="InterPro" id="IPR000631">
    <property type="entry name" value="CARKD"/>
</dbReference>
<comment type="catalytic activity">
    <reaction evidence="16 17 19">
        <text>(6S)-NADPHX + ADP = AMP + phosphate + NADPH + H(+)</text>
        <dbReference type="Rhea" id="RHEA:32235"/>
        <dbReference type="ChEBI" id="CHEBI:15378"/>
        <dbReference type="ChEBI" id="CHEBI:43474"/>
        <dbReference type="ChEBI" id="CHEBI:57783"/>
        <dbReference type="ChEBI" id="CHEBI:64076"/>
        <dbReference type="ChEBI" id="CHEBI:456215"/>
        <dbReference type="ChEBI" id="CHEBI:456216"/>
        <dbReference type="EC" id="4.2.1.136"/>
    </reaction>
</comment>
<dbReference type="Proteomes" id="UP000784286">
    <property type="component" value="Unassembled WGS sequence"/>
</dbReference>
<feature type="binding site" evidence="18">
    <location>
        <position position="159"/>
    </location>
    <ligand>
        <name>(6S)-NADPHX</name>
        <dbReference type="ChEBI" id="CHEBI:64076"/>
    </ligand>
</feature>
<comment type="cofactor">
    <cofactor evidence="18 19">
        <name>K(+)</name>
        <dbReference type="ChEBI" id="CHEBI:29103"/>
    </cofactor>
    <text evidence="18 19">Binds 1 potassium ion per subunit.</text>
</comment>
<comment type="catalytic activity">
    <reaction evidence="2 18 19">
        <text>(6R)-NADPHX = (6S)-NADPHX</text>
        <dbReference type="Rhea" id="RHEA:32227"/>
        <dbReference type="ChEBI" id="CHEBI:64076"/>
        <dbReference type="ChEBI" id="CHEBI:64077"/>
        <dbReference type="EC" id="5.1.99.6"/>
    </reaction>
</comment>
<reference evidence="22" key="1">
    <citation type="journal article" date="2021" name="PeerJ">
        <title>Extensive microbial diversity within the chicken gut microbiome revealed by metagenomics and culture.</title>
        <authorList>
            <person name="Gilroy R."/>
            <person name="Ravi A."/>
            <person name="Getino M."/>
            <person name="Pursley I."/>
            <person name="Horton D.L."/>
            <person name="Alikhan N.F."/>
            <person name="Baker D."/>
            <person name="Gharbi K."/>
            <person name="Hall N."/>
            <person name="Watson M."/>
            <person name="Adriaenssens E.M."/>
            <person name="Foster-Nyarko E."/>
            <person name="Jarju S."/>
            <person name="Secka A."/>
            <person name="Antonio M."/>
            <person name="Oren A."/>
            <person name="Chaudhuri R.R."/>
            <person name="La Ragione R."/>
            <person name="Hildebrand F."/>
            <person name="Pallen M.J."/>
        </authorList>
    </citation>
    <scope>NUCLEOTIDE SEQUENCE</scope>
    <source>
        <strain evidence="22">8470</strain>
    </source>
</reference>
<evidence type="ECO:0000256" key="6">
    <source>
        <dbReference type="ARBA" id="ARBA00022741"/>
    </source>
</evidence>
<dbReference type="GO" id="GO:0046872">
    <property type="term" value="F:metal ion binding"/>
    <property type="evidence" value="ECO:0007669"/>
    <property type="project" value="UniProtKB-UniRule"/>
</dbReference>
<evidence type="ECO:0000259" key="20">
    <source>
        <dbReference type="PROSITE" id="PS51383"/>
    </source>
</evidence>
<feature type="domain" description="YjeF N-terminal" evidence="21">
    <location>
        <begin position="9"/>
        <end position="218"/>
    </location>
</feature>
<dbReference type="AlphaFoldDB" id="A0A948TKX0"/>
<evidence type="ECO:0000256" key="16">
    <source>
        <dbReference type="ARBA" id="ARBA00049209"/>
    </source>
</evidence>
<comment type="similarity">
    <text evidence="4 19">In the C-terminal section; belongs to the NnrD/CARKD family.</text>
</comment>
<comment type="cofactor">
    <cofactor evidence="17">
        <name>Mg(2+)</name>
        <dbReference type="ChEBI" id="CHEBI:18420"/>
    </cofactor>
</comment>